<dbReference type="Proteomes" id="UP001497457">
    <property type="component" value="Chromosome 23rd"/>
</dbReference>
<evidence type="ECO:0000256" key="1">
    <source>
        <dbReference type="SAM" id="SignalP"/>
    </source>
</evidence>
<protein>
    <submittedName>
        <fullName evidence="2">Uncharacterized protein</fullName>
    </submittedName>
</protein>
<gene>
    <name evidence="2" type="ORF">URODEC1_LOCUS57021</name>
    <name evidence="3" type="ORF">URODEC1_LOCUS58470</name>
</gene>
<reference evidence="4" key="1">
    <citation type="submission" date="2024-06" db="EMBL/GenBank/DDBJ databases">
        <authorList>
            <person name="Ryan C."/>
        </authorList>
    </citation>
    <scope>NUCLEOTIDE SEQUENCE [LARGE SCALE GENOMIC DNA]</scope>
</reference>
<feature type="signal peptide" evidence="1">
    <location>
        <begin position="1"/>
        <end position="27"/>
    </location>
</feature>
<accession>A0ABC9AN13</accession>
<keyword evidence="4" id="KW-1185">Reference proteome</keyword>
<proteinExistence type="predicted"/>
<evidence type="ECO:0000313" key="4">
    <source>
        <dbReference type="Proteomes" id="UP001497457"/>
    </source>
</evidence>
<keyword evidence="1" id="KW-0732">Signal</keyword>
<name>A0ABC9AN13_9POAL</name>
<dbReference type="EMBL" id="OZ075133">
    <property type="protein sequence ID" value="CAL4986639.1"/>
    <property type="molecule type" value="Genomic_DNA"/>
</dbReference>
<feature type="chain" id="PRO_5044721533" evidence="1">
    <location>
        <begin position="28"/>
        <end position="101"/>
    </location>
</feature>
<organism evidence="2 4">
    <name type="scientific">Urochloa decumbens</name>
    <dbReference type="NCBI Taxonomy" id="240449"/>
    <lineage>
        <taxon>Eukaryota</taxon>
        <taxon>Viridiplantae</taxon>
        <taxon>Streptophyta</taxon>
        <taxon>Embryophyta</taxon>
        <taxon>Tracheophyta</taxon>
        <taxon>Spermatophyta</taxon>
        <taxon>Magnoliopsida</taxon>
        <taxon>Liliopsida</taxon>
        <taxon>Poales</taxon>
        <taxon>Poaceae</taxon>
        <taxon>PACMAD clade</taxon>
        <taxon>Panicoideae</taxon>
        <taxon>Panicodae</taxon>
        <taxon>Paniceae</taxon>
        <taxon>Melinidinae</taxon>
        <taxon>Urochloa</taxon>
    </lineage>
</organism>
<evidence type="ECO:0000313" key="3">
    <source>
        <dbReference type="EMBL" id="CAL4986639.1"/>
    </source>
</evidence>
<dbReference type="AlphaFoldDB" id="A0ABC9AN13"/>
<reference evidence="2 4" key="2">
    <citation type="submission" date="2024-10" db="EMBL/GenBank/DDBJ databases">
        <authorList>
            <person name="Ryan C."/>
        </authorList>
    </citation>
    <scope>NUCLEOTIDE SEQUENCE [LARGE SCALE GENOMIC DNA]</scope>
</reference>
<sequence length="101" mass="11060">MAVVKSTAVRSMCVALCIFLIMSLALSDQVEDHTECDPMDPCTFAKCDAGCENKKDPLPFRAKCTTSKECCCTFYKRKHPSLVSGDVGTVATMEDDNGFLH</sequence>
<dbReference type="Proteomes" id="UP001497457">
    <property type="component" value="Chromosome 22rd"/>
</dbReference>
<dbReference type="EMBL" id="OZ075132">
    <property type="protein sequence ID" value="CAL4983373.1"/>
    <property type="molecule type" value="Genomic_DNA"/>
</dbReference>
<evidence type="ECO:0000313" key="2">
    <source>
        <dbReference type="EMBL" id="CAL4983373.1"/>
    </source>
</evidence>